<evidence type="ECO:0000313" key="1">
    <source>
        <dbReference type="EMBL" id="KAL1582042.1"/>
    </source>
</evidence>
<name>A0AB34KAA4_9PEZI</name>
<comment type="caution">
    <text evidence="1">The sequence shown here is derived from an EMBL/GenBank/DDBJ whole genome shotgun (WGS) entry which is preliminary data.</text>
</comment>
<evidence type="ECO:0000313" key="2">
    <source>
        <dbReference type="Proteomes" id="UP000803884"/>
    </source>
</evidence>
<dbReference type="GeneID" id="96010738"/>
<sequence length="148" mass="16562">MADDPAARDIAATSDTFRELAKSAGETLNDATRKGITSTDKARGFRLVDIKQHQETLQNAIGHFELKEFPRLHPGKSIRWHKSIHIIIQYVKIGESTFGEAEEELLLLPLYVGRAEDQDKIGQPSSPRASFQLFEGDILLFYKIVAAP</sequence>
<reference evidence="1 2" key="1">
    <citation type="journal article" date="2020" name="Microbiol. Resour. Announc.">
        <title>Draft Genome Sequence of a Cladosporium Species Isolated from the Mesophotic Ascidian Didemnum maculosum.</title>
        <authorList>
            <person name="Gioti A."/>
            <person name="Siaperas R."/>
            <person name="Nikolaivits E."/>
            <person name="Le Goff G."/>
            <person name="Ouazzani J."/>
            <person name="Kotoulas G."/>
            <person name="Topakas E."/>
        </authorList>
    </citation>
    <scope>NUCLEOTIDE SEQUENCE [LARGE SCALE GENOMIC DNA]</scope>
    <source>
        <strain evidence="1 2">TM138-S3</strain>
    </source>
</reference>
<keyword evidence="2" id="KW-1185">Reference proteome</keyword>
<gene>
    <name evidence="1" type="ORF">WHR41_09296</name>
</gene>
<dbReference type="AlphaFoldDB" id="A0AB34KAA4"/>
<accession>A0AB34KAA4</accession>
<dbReference type="EMBL" id="JAAQHG020000074">
    <property type="protein sequence ID" value="KAL1582042.1"/>
    <property type="molecule type" value="Genomic_DNA"/>
</dbReference>
<proteinExistence type="predicted"/>
<dbReference type="Proteomes" id="UP000803884">
    <property type="component" value="Unassembled WGS sequence"/>
</dbReference>
<dbReference type="RefSeq" id="XP_069225149.1">
    <property type="nucleotide sequence ID" value="XM_069377900.1"/>
</dbReference>
<organism evidence="1 2">
    <name type="scientific">Cladosporium halotolerans</name>
    <dbReference type="NCBI Taxonomy" id="1052096"/>
    <lineage>
        <taxon>Eukaryota</taxon>
        <taxon>Fungi</taxon>
        <taxon>Dikarya</taxon>
        <taxon>Ascomycota</taxon>
        <taxon>Pezizomycotina</taxon>
        <taxon>Dothideomycetes</taxon>
        <taxon>Dothideomycetidae</taxon>
        <taxon>Cladosporiales</taxon>
        <taxon>Cladosporiaceae</taxon>
        <taxon>Cladosporium</taxon>
    </lineage>
</organism>
<protein>
    <submittedName>
        <fullName evidence="1">Uncharacterized protein</fullName>
    </submittedName>
</protein>